<keyword evidence="5 9" id="KW-0238">DNA-binding</keyword>
<dbReference type="InterPro" id="IPR001789">
    <property type="entry name" value="Sig_transdc_resp-reg_receiver"/>
</dbReference>
<dbReference type="FunFam" id="1.10.10.10:FF:000018">
    <property type="entry name" value="DNA-binding response regulator ResD"/>
    <property type="match status" value="1"/>
</dbReference>
<dbReference type="PROSITE" id="PS51755">
    <property type="entry name" value="OMPR_PHOB"/>
    <property type="match status" value="1"/>
</dbReference>
<dbReference type="CDD" id="cd00383">
    <property type="entry name" value="trans_reg_C"/>
    <property type="match status" value="1"/>
</dbReference>
<evidence type="ECO:0000256" key="9">
    <source>
        <dbReference type="PROSITE-ProRule" id="PRU01091"/>
    </source>
</evidence>
<dbReference type="InterPro" id="IPR011006">
    <property type="entry name" value="CheY-like_superfamily"/>
</dbReference>
<evidence type="ECO:0000313" key="12">
    <source>
        <dbReference type="EMBL" id="KXB41572.1"/>
    </source>
</evidence>
<keyword evidence="4" id="KW-0805">Transcription regulation</keyword>
<protein>
    <recommendedName>
        <fullName evidence="1">Stage 0 sporulation protein A homolog</fullName>
    </recommendedName>
</protein>
<dbReference type="InterPro" id="IPR039420">
    <property type="entry name" value="WalR-like"/>
</dbReference>
<dbReference type="AlphaFoldDB" id="A0A133YED6"/>
<dbReference type="InterPro" id="IPR016032">
    <property type="entry name" value="Sig_transdc_resp-reg_C-effctor"/>
</dbReference>
<dbReference type="Proteomes" id="UP000070080">
    <property type="component" value="Unassembled WGS sequence"/>
</dbReference>
<reference evidence="13" key="1">
    <citation type="submission" date="2016-01" db="EMBL/GenBank/DDBJ databases">
        <authorList>
            <person name="Mitreva M."/>
            <person name="Pepin K.H."/>
            <person name="Mihindukulasuriya K.A."/>
            <person name="Fulton R."/>
            <person name="Fronick C."/>
            <person name="O'Laughlin M."/>
            <person name="Miner T."/>
            <person name="Herter B."/>
            <person name="Rosa B.A."/>
            <person name="Cordes M."/>
            <person name="Tomlinson C."/>
            <person name="Wollam A."/>
            <person name="Palsikar V.B."/>
            <person name="Mardis E.R."/>
            <person name="Wilson R.K."/>
        </authorList>
    </citation>
    <scope>NUCLEOTIDE SEQUENCE [LARGE SCALE GENOMIC DNA]</scope>
    <source>
        <strain evidence="13">KA00274</strain>
    </source>
</reference>
<dbReference type="Pfam" id="PF00072">
    <property type="entry name" value="Response_reg"/>
    <property type="match status" value="1"/>
</dbReference>
<evidence type="ECO:0000256" key="3">
    <source>
        <dbReference type="ARBA" id="ARBA00023012"/>
    </source>
</evidence>
<dbReference type="RefSeq" id="WP_066713816.1">
    <property type="nucleotide sequence ID" value="NZ_CP118869.1"/>
</dbReference>
<dbReference type="SMART" id="SM00862">
    <property type="entry name" value="Trans_reg_C"/>
    <property type="match status" value="1"/>
</dbReference>
<proteinExistence type="predicted"/>
<evidence type="ECO:0000256" key="1">
    <source>
        <dbReference type="ARBA" id="ARBA00018672"/>
    </source>
</evidence>
<keyword evidence="3" id="KW-0902">Two-component regulatory system</keyword>
<dbReference type="InterPro" id="IPR036388">
    <property type="entry name" value="WH-like_DNA-bd_sf"/>
</dbReference>
<name>A0A133YED6_9FIRM</name>
<dbReference type="PANTHER" id="PTHR48111:SF40">
    <property type="entry name" value="PHOSPHATE REGULON TRANSCRIPTIONAL REGULATORY PROTEIN PHOB"/>
    <property type="match status" value="1"/>
</dbReference>
<dbReference type="GO" id="GO:0000156">
    <property type="term" value="F:phosphorelay response regulator activity"/>
    <property type="evidence" value="ECO:0007669"/>
    <property type="project" value="TreeGrafter"/>
</dbReference>
<dbReference type="GO" id="GO:0005829">
    <property type="term" value="C:cytosol"/>
    <property type="evidence" value="ECO:0007669"/>
    <property type="project" value="TreeGrafter"/>
</dbReference>
<dbReference type="Gene3D" id="1.10.10.10">
    <property type="entry name" value="Winged helix-like DNA-binding domain superfamily/Winged helix DNA-binding domain"/>
    <property type="match status" value="1"/>
</dbReference>
<evidence type="ECO:0000259" key="11">
    <source>
        <dbReference type="PROSITE" id="PS51755"/>
    </source>
</evidence>
<dbReference type="SUPFAM" id="SSF52172">
    <property type="entry name" value="CheY-like"/>
    <property type="match status" value="1"/>
</dbReference>
<evidence type="ECO:0000256" key="8">
    <source>
        <dbReference type="PROSITE-ProRule" id="PRU00169"/>
    </source>
</evidence>
<dbReference type="GO" id="GO:0006355">
    <property type="term" value="P:regulation of DNA-templated transcription"/>
    <property type="evidence" value="ECO:0007669"/>
    <property type="project" value="InterPro"/>
</dbReference>
<keyword evidence="2 8" id="KW-0597">Phosphoprotein</keyword>
<comment type="caution">
    <text evidence="12">The sequence shown here is derived from an EMBL/GenBank/DDBJ whole genome shotgun (WGS) entry which is preliminary data.</text>
</comment>
<dbReference type="InterPro" id="IPR001867">
    <property type="entry name" value="OmpR/PhoB-type_DNA-bd"/>
</dbReference>
<comment type="function">
    <text evidence="7">May play the central regulatory role in sporulation. It may be an element of the effector pathway responsible for the activation of sporulation genes in response to nutritional stress. Spo0A may act in concert with spo0H (a sigma factor) to control the expression of some genes that are critical to the sporulation process.</text>
</comment>
<evidence type="ECO:0000256" key="4">
    <source>
        <dbReference type="ARBA" id="ARBA00023015"/>
    </source>
</evidence>
<organism evidence="12 13">
    <name type="scientific">Amygdalobacter nucleatus</name>
    <dbReference type="NCBI Taxonomy" id="3029274"/>
    <lineage>
        <taxon>Bacteria</taxon>
        <taxon>Bacillati</taxon>
        <taxon>Bacillota</taxon>
        <taxon>Clostridia</taxon>
        <taxon>Eubacteriales</taxon>
        <taxon>Oscillospiraceae</taxon>
        <taxon>Amygdalobacter</taxon>
    </lineage>
</organism>
<evidence type="ECO:0000259" key="10">
    <source>
        <dbReference type="PROSITE" id="PS50110"/>
    </source>
</evidence>
<evidence type="ECO:0000256" key="2">
    <source>
        <dbReference type="ARBA" id="ARBA00022553"/>
    </source>
</evidence>
<dbReference type="SMART" id="SM00448">
    <property type="entry name" value="REC"/>
    <property type="match status" value="1"/>
</dbReference>
<dbReference type="PROSITE" id="PS50110">
    <property type="entry name" value="RESPONSE_REGULATORY"/>
    <property type="match status" value="1"/>
</dbReference>
<keyword evidence="13" id="KW-1185">Reference proteome</keyword>
<dbReference type="Gene3D" id="6.10.250.690">
    <property type="match status" value="1"/>
</dbReference>
<feature type="domain" description="OmpR/PhoB-type" evidence="11">
    <location>
        <begin position="133"/>
        <end position="231"/>
    </location>
</feature>
<gene>
    <name evidence="12" type="ORF">HMPREF1872_00662</name>
</gene>
<dbReference type="Gene3D" id="3.40.50.2300">
    <property type="match status" value="1"/>
</dbReference>
<feature type="domain" description="Response regulatory" evidence="10">
    <location>
        <begin position="4"/>
        <end position="117"/>
    </location>
</feature>
<keyword evidence="6" id="KW-0804">Transcription</keyword>
<sequence length="234" mass="26801">MELVVLVCDDDPIVHESLRLYLQKEGMKMHSAFNGEDGLKLVKELKPDFAIVDVMMPVMSGLEMCREVRKFSNMPIIMLTARGEEIDRILGLELGADDYIVKPFSPREVIARIKAILRRVEETNAYRAITAAGKFVEIPGLEIDLKNVQVKVNSEEAHFTKKEAELLYFLAKYPNVTFSREQILEKIWGYESVGQSRTVDTHIKQIRKKLSNYDLPWSVETVHGVGYRLKSTKI</sequence>
<feature type="DNA-binding region" description="OmpR/PhoB-type" evidence="9">
    <location>
        <begin position="133"/>
        <end position="231"/>
    </location>
</feature>
<dbReference type="FunFam" id="3.40.50.2300:FF:000001">
    <property type="entry name" value="DNA-binding response regulator PhoB"/>
    <property type="match status" value="1"/>
</dbReference>
<dbReference type="GO" id="GO:0000976">
    <property type="term" value="F:transcription cis-regulatory region binding"/>
    <property type="evidence" value="ECO:0007669"/>
    <property type="project" value="TreeGrafter"/>
</dbReference>
<accession>A0A133YED6</accession>
<evidence type="ECO:0000256" key="5">
    <source>
        <dbReference type="ARBA" id="ARBA00023125"/>
    </source>
</evidence>
<dbReference type="EMBL" id="LSCV01000012">
    <property type="protein sequence ID" value="KXB41572.1"/>
    <property type="molecule type" value="Genomic_DNA"/>
</dbReference>
<dbReference type="Pfam" id="PF00486">
    <property type="entry name" value="Trans_reg_C"/>
    <property type="match status" value="1"/>
</dbReference>
<evidence type="ECO:0000256" key="6">
    <source>
        <dbReference type="ARBA" id="ARBA00023163"/>
    </source>
</evidence>
<feature type="modified residue" description="4-aspartylphosphate" evidence="8">
    <location>
        <position position="53"/>
    </location>
</feature>
<dbReference type="PANTHER" id="PTHR48111">
    <property type="entry name" value="REGULATOR OF RPOS"/>
    <property type="match status" value="1"/>
</dbReference>
<evidence type="ECO:0000313" key="13">
    <source>
        <dbReference type="Proteomes" id="UP000070080"/>
    </source>
</evidence>
<dbReference type="STRING" id="1497955.HMPREF1872_00662"/>
<dbReference type="SUPFAM" id="SSF46894">
    <property type="entry name" value="C-terminal effector domain of the bipartite response regulators"/>
    <property type="match status" value="1"/>
</dbReference>
<dbReference type="GO" id="GO:0032993">
    <property type="term" value="C:protein-DNA complex"/>
    <property type="evidence" value="ECO:0007669"/>
    <property type="project" value="TreeGrafter"/>
</dbReference>
<evidence type="ECO:0000256" key="7">
    <source>
        <dbReference type="ARBA" id="ARBA00024867"/>
    </source>
</evidence>
<dbReference type="OrthoDB" id="9790442at2"/>